<dbReference type="RefSeq" id="WP_132297535.1">
    <property type="nucleotide sequence ID" value="NZ_SKBM01000055.1"/>
</dbReference>
<dbReference type="InterPro" id="IPR050602">
    <property type="entry name" value="Malonyl-ACP_OMT"/>
</dbReference>
<gene>
    <name evidence="3" type="ORF">EXY23_26810</name>
</gene>
<evidence type="ECO:0000313" key="4">
    <source>
        <dbReference type="Proteomes" id="UP000295023"/>
    </source>
</evidence>
<dbReference type="SUPFAM" id="SSF53335">
    <property type="entry name" value="S-adenosyl-L-methionine-dependent methyltransferases"/>
    <property type="match status" value="1"/>
</dbReference>
<dbReference type="PANTHER" id="PTHR13090">
    <property type="entry name" value="ARGININE-HYDROXYLASE NDUFAF5, MITOCHONDRIAL"/>
    <property type="match status" value="1"/>
</dbReference>
<proteinExistence type="predicted"/>
<dbReference type="InterPro" id="IPR029063">
    <property type="entry name" value="SAM-dependent_MTases_sf"/>
</dbReference>
<dbReference type="GO" id="GO:0032259">
    <property type="term" value="P:methylation"/>
    <property type="evidence" value="ECO:0007669"/>
    <property type="project" value="UniProtKB-KW"/>
</dbReference>
<sequence>MTQPSPPSQGDPMRVFDRRLVRLRRDRAAATVAQVAPVLEAAADRLLDRLDDTTRRFSRALEIGGRGVVAPLLRARGIPFVVSMDLSARMVAGAGGTPLAGDEEWLPFAPESFDLVVANLSLHWVNDLPGALVQIRRCLRPDGLFLASLPGLGTLQELREALAGAEAELRGGLSPRLSPFPELRDLAGLLQRAGFALPVADAEALPVRYRSPMALFRDLRAAGETNAVLARDPCTPPRALLPLAASRLPEDAEGIPASFRLLVMTGWSPHESQSKPARPGSATVRLADALGVEEQRAGEAAGRGGG</sequence>
<accession>A0A4R4D593</accession>
<dbReference type="CDD" id="cd02440">
    <property type="entry name" value="AdoMet_MTases"/>
    <property type="match status" value="1"/>
</dbReference>
<evidence type="ECO:0000256" key="1">
    <source>
        <dbReference type="ARBA" id="ARBA00022603"/>
    </source>
</evidence>
<dbReference type="Gene3D" id="3.40.50.150">
    <property type="entry name" value="Vaccinia Virus protein VP39"/>
    <property type="match status" value="1"/>
</dbReference>
<dbReference type="Proteomes" id="UP000295023">
    <property type="component" value="Unassembled WGS sequence"/>
</dbReference>
<dbReference type="PANTHER" id="PTHR13090:SF1">
    <property type="entry name" value="ARGININE-HYDROXYLASE NDUFAF5, MITOCHONDRIAL"/>
    <property type="match status" value="1"/>
</dbReference>
<organism evidence="3 4">
    <name type="scientific">Roseicella aquatilis</name>
    <dbReference type="NCBI Taxonomy" id="2527868"/>
    <lineage>
        <taxon>Bacteria</taxon>
        <taxon>Pseudomonadati</taxon>
        <taxon>Pseudomonadota</taxon>
        <taxon>Alphaproteobacteria</taxon>
        <taxon>Acetobacterales</taxon>
        <taxon>Roseomonadaceae</taxon>
        <taxon>Roseicella</taxon>
    </lineage>
</organism>
<keyword evidence="4" id="KW-1185">Reference proteome</keyword>
<comment type="caution">
    <text evidence="3">The sequence shown here is derived from an EMBL/GenBank/DDBJ whole genome shotgun (WGS) entry which is preliminary data.</text>
</comment>
<dbReference type="Pfam" id="PF13489">
    <property type="entry name" value="Methyltransf_23"/>
    <property type="match status" value="1"/>
</dbReference>
<evidence type="ECO:0000256" key="2">
    <source>
        <dbReference type="ARBA" id="ARBA00022679"/>
    </source>
</evidence>
<dbReference type="AlphaFoldDB" id="A0A4R4D593"/>
<keyword evidence="2 3" id="KW-0808">Transferase</keyword>
<evidence type="ECO:0000313" key="3">
    <source>
        <dbReference type="EMBL" id="TCZ51563.1"/>
    </source>
</evidence>
<name>A0A4R4D593_9PROT</name>
<protein>
    <submittedName>
        <fullName evidence="3">Methyltransferase domain-containing protein</fullName>
    </submittedName>
</protein>
<dbReference type="OrthoDB" id="9793723at2"/>
<dbReference type="GO" id="GO:0008168">
    <property type="term" value="F:methyltransferase activity"/>
    <property type="evidence" value="ECO:0007669"/>
    <property type="project" value="UniProtKB-KW"/>
</dbReference>
<dbReference type="EMBL" id="SKBM01000055">
    <property type="protein sequence ID" value="TCZ51563.1"/>
    <property type="molecule type" value="Genomic_DNA"/>
</dbReference>
<reference evidence="3 4" key="1">
    <citation type="submission" date="2019-03" db="EMBL/GenBank/DDBJ databases">
        <title>Paracraurococcus aquatilis NE82 genome sequence.</title>
        <authorList>
            <person name="Zhao Y."/>
            <person name="Du Z."/>
        </authorList>
    </citation>
    <scope>NUCLEOTIDE SEQUENCE [LARGE SCALE GENOMIC DNA]</scope>
    <source>
        <strain evidence="3 4">NE82</strain>
    </source>
</reference>
<keyword evidence="1 3" id="KW-0489">Methyltransferase</keyword>